<comment type="caution">
    <text evidence="2">The sequence shown here is derived from an EMBL/GenBank/DDBJ whole genome shotgun (WGS) entry which is preliminary data.</text>
</comment>
<keyword evidence="3" id="KW-1185">Reference proteome</keyword>
<gene>
    <name evidence="2" type="ORF">O3M35_011353</name>
</gene>
<reference evidence="2 3" key="1">
    <citation type="submission" date="2022-12" db="EMBL/GenBank/DDBJ databases">
        <title>Chromosome-level genome assembly of true bugs.</title>
        <authorList>
            <person name="Ma L."/>
            <person name="Li H."/>
        </authorList>
    </citation>
    <scope>NUCLEOTIDE SEQUENCE [LARGE SCALE GENOMIC DNA]</scope>
    <source>
        <strain evidence="2">Lab_2022b</strain>
    </source>
</reference>
<accession>A0AAW1CUU6</accession>
<dbReference type="EMBL" id="JAPXFL010000008">
    <property type="protein sequence ID" value="KAK9502618.1"/>
    <property type="molecule type" value="Genomic_DNA"/>
</dbReference>
<keyword evidence="1" id="KW-0472">Membrane</keyword>
<feature type="transmembrane region" description="Helical" evidence="1">
    <location>
        <begin position="20"/>
        <end position="43"/>
    </location>
</feature>
<protein>
    <submittedName>
        <fullName evidence="2">Uncharacterized protein</fullName>
    </submittedName>
</protein>
<keyword evidence="1" id="KW-1133">Transmembrane helix</keyword>
<proteinExistence type="predicted"/>
<name>A0AAW1CUU6_9HEMI</name>
<dbReference type="Proteomes" id="UP001461498">
    <property type="component" value="Unassembled WGS sequence"/>
</dbReference>
<keyword evidence="1" id="KW-0812">Transmembrane</keyword>
<organism evidence="2 3">
    <name type="scientific">Rhynocoris fuscipes</name>
    <dbReference type="NCBI Taxonomy" id="488301"/>
    <lineage>
        <taxon>Eukaryota</taxon>
        <taxon>Metazoa</taxon>
        <taxon>Ecdysozoa</taxon>
        <taxon>Arthropoda</taxon>
        <taxon>Hexapoda</taxon>
        <taxon>Insecta</taxon>
        <taxon>Pterygota</taxon>
        <taxon>Neoptera</taxon>
        <taxon>Paraneoptera</taxon>
        <taxon>Hemiptera</taxon>
        <taxon>Heteroptera</taxon>
        <taxon>Panheteroptera</taxon>
        <taxon>Cimicomorpha</taxon>
        <taxon>Reduviidae</taxon>
        <taxon>Harpactorinae</taxon>
        <taxon>Harpactorini</taxon>
        <taxon>Rhynocoris</taxon>
    </lineage>
</organism>
<dbReference type="AlphaFoldDB" id="A0AAW1CUU6"/>
<evidence type="ECO:0000256" key="1">
    <source>
        <dbReference type="SAM" id="Phobius"/>
    </source>
</evidence>
<evidence type="ECO:0000313" key="2">
    <source>
        <dbReference type="EMBL" id="KAK9502618.1"/>
    </source>
</evidence>
<evidence type="ECO:0000313" key="3">
    <source>
        <dbReference type="Proteomes" id="UP001461498"/>
    </source>
</evidence>
<sequence>MKNFDIQISTEISFLSVHEPILIIFGLTSVCVCVRGCVHVRILHNSKTIGRRILKFWI</sequence>